<feature type="signal peptide" evidence="6">
    <location>
        <begin position="1"/>
        <end position="26"/>
    </location>
</feature>
<dbReference type="Pfam" id="PF17766">
    <property type="entry name" value="fn3_6"/>
    <property type="match status" value="1"/>
</dbReference>
<evidence type="ECO:0000259" key="7">
    <source>
        <dbReference type="Pfam" id="PF05922"/>
    </source>
</evidence>
<dbReference type="GO" id="GO:0006508">
    <property type="term" value="P:proteolysis"/>
    <property type="evidence" value="ECO:0007669"/>
    <property type="project" value="UniProtKB-KW"/>
</dbReference>
<accession>A0AAP0S5D9</accession>
<proteinExistence type="inferred from homology"/>
<dbReference type="Pfam" id="PF05922">
    <property type="entry name" value="Inhibitor_I9"/>
    <property type="match status" value="1"/>
</dbReference>
<comment type="similarity">
    <text evidence="1">Belongs to the peptidase S8 family.</text>
</comment>
<evidence type="ECO:0000313" key="9">
    <source>
        <dbReference type="EMBL" id="KAK9287447.1"/>
    </source>
</evidence>
<evidence type="ECO:0000256" key="5">
    <source>
        <dbReference type="ARBA" id="ARBA00022825"/>
    </source>
</evidence>
<feature type="domain" description="Inhibitor I9" evidence="7">
    <location>
        <begin position="32"/>
        <end position="110"/>
    </location>
</feature>
<evidence type="ECO:0000256" key="6">
    <source>
        <dbReference type="SAM" id="SignalP"/>
    </source>
</evidence>
<dbReference type="PANTHER" id="PTHR10795">
    <property type="entry name" value="PROPROTEIN CONVERTASE SUBTILISIN/KEXIN"/>
    <property type="match status" value="1"/>
</dbReference>
<name>A0AAP0S5D9_LIQFO</name>
<evidence type="ECO:0000259" key="8">
    <source>
        <dbReference type="Pfam" id="PF17766"/>
    </source>
</evidence>
<protein>
    <recommendedName>
        <fullName evidence="11">Subtilisin-like protease SBT3.6</fullName>
    </recommendedName>
</protein>
<evidence type="ECO:0000313" key="10">
    <source>
        <dbReference type="Proteomes" id="UP001415857"/>
    </source>
</evidence>
<dbReference type="SUPFAM" id="SSF52743">
    <property type="entry name" value="Subtilisin-like"/>
    <property type="match status" value="1"/>
</dbReference>
<feature type="chain" id="PRO_5042838641" description="Subtilisin-like protease SBT3.6" evidence="6">
    <location>
        <begin position="27"/>
        <end position="502"/>
    </location>
</feature>
<gene>
    <name evidence="9" type="ORF">L1049_015868</name>
</gene>
<keyword evidence="4" id="KW-0378">Hydrolase</keyword>
<evidence type="ECO:0000256" key="1">
    <source>
        <dbReference type="ARBA" id="ARBA00011073"/>
    </source>
</evidence>
<organism evidence="9 10">
    <name type="scientific">Liquidambar formosana</name>
    <name type="common">Formosan gum</name>
    <dbReference type="NCBI Taxonomy" id="63359"/>
    <lineage>
        <taxon>Eukaryota</taxon>
        <taxon>Viridiplantae</taxon>
        <taxon>Streptophyta</taxon>
        <taxon>Embryophyta</taxon>
        <taxon>Tracheophyta</taxon>
        <taxon>Spermatophyta</taxon>
        <taxon>Magnoliopsida</taxon>
        <taxon>eudicotyledons</taxon>
        <taxon>Gunneridae</taxon>
        <taxon>Pentapetalae</taxon>
        <taxon>Saxifragales</taxon>
        <taxon>Altingiaceae</taxon>
        <taxon>Liquidambar</taxon>
    </lineage>
</organism>
<feature type="domain" description="Subtilisin-like protease fibronectin type-III" evidence="8">
    <location>
        <begin position="396"/>
        <end position="491"/>
    </location>
</feature>
<keyword evidence="3 6" id="KW-0732">Signal</keyword>
<comment type="caution">
    <text evidence="9">The sequence shown here is derived from an EMBL/GenBank/DDBJ whole genome shotgun (WGS) entry which is preliminary data.</text>
</comment>
<evidence type="ECO:0000256" key="2">
    <source>
        <dbReference type="ARBA" id="ARBA00022670"/>
    </source>
</evidence>
<dbReference type="InterPro" id="IPR010259">
    <property type="entry name" value="S8pro/Inhibitor_I9"/>
</dbReference>
<keyword evidence="5" id="KW-0720">Serine protease</keyword>
<keyword evidence="10" id="KW-1185">Reference proteome</keyword>
<dbReference type="GO" id="GO:0004252">
    <property type="term" value="F:serine-type endopeptidase activity"/>
    <property type="evidence" value="ECO:0007669"/>
    <property type="project" value="InterPro"/>
</dbReference>
<dbReference type="Gene3D" id="3.30.70.80">
    <property type="entry name" value="Peptidase S8 propeptide/proteinase inhibitor I9"/>
    <property type="match status" value="1"/>
</dbReference>
<dbReference type="Proteomes" id="UP001415857">
    <property type="component" value="Unassembled WGS sequence"/>
</dbReference>
<keyword evidence="2" id="KW-0645">Protease</keyword>
<dbReference type="AlphaFoldDB" id="A0AAP0S5D9"/>
<sequence length="502" mass="55423">MASSSSCIFATLFLLLVLELSCFVLSLVSTNVYIVYMGDRPHEEPELVQDSHHEILSGLLGSKEAAMDSILYSYKHGFSGFAAVLTHSQAKLIADFPGVVRVVPNRILSLQTTRSWDFLQVWPQLVNGILSKSQSGVGSIIGVLDTGIWPESESFKGEGKHVNKFYPIVYGEDIVSHDSDEDSARSCQSGSLNATLARRKVVLCFQSSTQRSATVATRTVQIAQGVGVIFAQIPTKDVGISWEIPLIQVDFIIGTSLLTYMQATRDQYHAFPSEKKATDCANTTKGQNYKEGWPKSLNMKIVSSYTQHHRFKEASLNDVYGQSVVAEGAPHKKADPFDYGGGHVNPNKAVSPGLIYDLGIADYVRFLCSMGYNETAISLMSRDHKPCYKTTNRLYNLNLPSITIPELKQNLAVSRTVTNVGPAASVYAARVEAPPGIDVRVKPMILSFNYTVKTLKFKVIFRSQLRVQGRFSFGNLFWEDGLHVVRIPLSVRTVIADSYAET</sequence>
<dbReference type="Gene3D" id="2.60.40.2310">
    <property type="match status" value="1"/>
</dbReference>
<dbReference type="InterPro" id="IPR037045">
    <property type="entry name" value="S8pro/Inhibitor_I9_sf"/>
</dbReference>
<dbReference type="FunFam" id="2.60.40.2310:FF:000001">
    <property type="entry name" value="Subtilisin-like protease SBT1.5"/>
    <property type="match status" value="1"/>
</dbReference>
<evidence type="ECO:0008006" key="11">
    <source>
        <dbReference type="Google" id="ProtNLM"/>
    </source>
</evidence>
<dbReference type="FunFam" id="3.30.70.80:FF:000002">
    <property type="entry name" value="Subtilisin-like protease SBT5.3"/>
    <property type="match status" value="1"/>
</dbReference>
<evidence type="ECO:0000256" key="4">
    <source>
        <dbReference type="ARBA" id="ARBA00022801"/>
    </source>
</evidence>
<dbReference type="EMBL" id="JBBPBK010000004">
    <property type="protein sequence ID" value="KAK9287447.1"/>
    <property type="molecule type" value="Genomic_DNA"/>
</dbReference>
<dbReference type="Gene3D" id="3.50.30.30">
    <property type="match status" value="1"/>
</dbReference>
<dbReference type="CDD" id="cd02120">
    <property type="entry name" value="PA_subtilisin_like"/>
    <property type="match status" value="1"/>
</dbReference>
<dbReference type="InterPro" id="IPR041469">
    <property type="entry name" value="Subtilisin-like_FN3"/>
</dbReference>
<dbReference type="InterPro" id="IPR036852">
    <property type="entry name" value="Peptidase_S8/S53_dom_sf"/>
</dbReference>
<reference evidence="9 10" key="1">
    <citation type="journal article" date="2024" name="Plant J.">
        <title>Genome sequences and population genomics reveal climatic adaptation and genomic divergence between two closely related sweetgum species.</title>
        <authorList>
            <person name="Xu W.Q."/>
            <person name="Ren C.Q."/>
            <person name="Zhang X.Y."/>
            <person name="Comes H.P."/>
            <person name="Liu X.H."/>
            <person name="Li Y.G."/>
            <person name="Kettle C.J."/>
            <person name="Jalonen R."/>
            <person name="Gaisberger H."/>
            <person name="Ma Y.Z."/>
            <person name="Qiu Y.X."/>
        </authorList>
    </citation>
    <scope>NUCLEOTIDE SEQUENCE [LARGE SCALE GENOMIC DNA]</scope>
    <source>
        <strain evidence="9">Hangzhou</strain>
    </source>
</reference>
<evidence type="ECO:0000256" key="3">
    <source>
        <dbReference type="ARBA" id="ARBA00022729"/>
    </source>
</evidence>
<dbReference type="InterPro" id="IPR045051">
    <property type="entry name" value="SBT"/>
</dbReference>